<feature type="compositionally biased region" description="Basic and acidic residues" evidence="7">
    <location>
        <begin position="1476"/>
        <end position="1497"/>
    </location>
</feature>
<evidence type="ECO:0000256" key="6">
    <source>
        <dbReference type="ARBA" id="ARBA00023306"/>
    </source>
</evidence>
<evidence type="ECO:0000313" key="10">
    <source>
        <dbReference type="Proteomes" id="UP001178508"/>
    </source>
</evidence>
<evidence type="ECO:0000256" key="5">
    <source>
        <dbReference type="ARBA" id="ARBA00023242"/>
    </source>
</evidence>
<feature type="compositionally biased region" description="Polar residues" evidence="7">
    <location>
        <begin position="1555"/>
        <end position="1567"/>
    </location>
</feature>
<dbReference type="Pfam" id="PF12231">
    <property type="entry name" value="Rif1_N"/>
    <property type="match status" value="1"/>
</dbReference>
<dbReference type="PANTHER" id="PTHR22928:SF3">
    <property type="entry name" value="TELOMERE-ASSOCIATED PROTEIN RIF1"/>
    <property type="match status" value="1"/>
</dbReference>
<feature type="compositionally biased region" description="Basic and acidic residues" evidence="7">
    <location>
        <begin position="1287"/>
        <end position="1312"/>
    </location>
</feature>
<proteinExistence type="predicted"/>
<feature type="compositionally biased region" description="Low complexity" evidence="7">
    <location>
        <begin position="2298"/>
        <end position="2308"/>
    </location>
</feature>
<gene>
    <name evidence="9" type="ORF">XNOV1_A010332</name>
</gene>
<dbReference type="GO" id="GO:0140445">
    <property type="term" value="C:chromosome, telomeric repeat region"/>
    <property type="evidence" value="ECO:0007669"/>
    <property type="project" value="TreeGrafter"/>
</dbReference>
<evidence type="ECO:0000256" key="1">
    <source>
        <dbReference type="ARBA" id="ARBA00004123"/>
    </source>
</evidence>
<feature type="compositionally biased region" description="Low complexity" evidence="7">
    <location>
        <begin position="1802"/>
        <end position="1812"/>
    </location>
</feature>
<evidence type="ECO:0000256" key="4">
    <source>
        <dbReference type="ARBA" id="ARBA00022895"/>
    </source>
</evidence>
<feature type="compositionally biased region" description="Polar residues" evidence="7">
    <location>
        <begin position="1713"/>
        <end position="1722"/>
    </location>
</feature>
<feature type="compositionally biased region" description="Polar residues" evidence="7">
    <location>
        <begin position="1413"/>
        <end position="1423"/>
    </location>
</feature>
<comment type="subcellular location">
    <subcellularLocation>
        <location evidence="2">Chromosome</location>
        <location evidence="2">Telomere</location>
    </subcellularLocation>
    <subcellularLocation>
        <location evidence="1">Nucleus</location>
    </subcellularLocation>
</comment>
<dbReference type="PANTHER" id="PTHR22928">
    <property type="entry name" value="TELOMERE-ASSOCIATED PROTEIN RIF1"/>
    <property type="match status" value="1"/>
</dbReference>
<accession>A0AAV1H141</accession>
<feature type="compositionally biased region" description="Polar residues" evidence="7">
    <location>
        <begin position="1245"/>
        <end position="1285"/>
    </location>
</feature>
<feature type="compositionally biased region" description="Low complexity" evidence="7">
    <location>
        <begin position="1358"/>
        <end position="1370"/>
    </location>
</feature>
<feature type="compositionally biased region" description="Polar residues" evidence="7">
    <location>
        <begin position="1974"/>
        <end position="1993"/>
    </location>
</feature>
<feature type="domain" description="Telomere-associated protein Rif1 N-terminal" evidence="8">
    <location>
        <begin position="27"/>
        <end position="365"/>
    </location>
</feature>
<feature type="compositionally biased region" description="Basic and acidic residues" evidence="7">
    <location>
        <begin position="1384"/>
        <end position="1395"/>
    </location>
</feature>
<dbReference type="EMBL" id="OY660881">
    <property type="protein sequence ID" value="CAJ1079009.1"/>
    <property type="molecule type" value="Genomic_DNA"/>
</dbReference>
<feature type="compositionally biased region" description="Low complexity" evidence="7">
    <location>
        <begin position="2439"/>
        <end position="2449"/>
    </location>
</feature>
<sequence>MMAAAEPPSSSSFLPLLESVEDSAAGQSEQTDAYLTIANRLSGEEGRQFLPAVEKHFSRLGEATLTHITSPNAELSQAALQALGFCVYHSQVVSGVSETLVGEILTALCSLVVKTTDKNTCTRALWVISKQSFPSKLVAKKVSSILGTLEAVLSREDIQSVVMEHEALNVVIRMLEQVPAQMGERVVRWAKLIIPLVIHSASKVRLRAAAAMEMGMPLLLQKQTEVAAIIEPMMSTKLIPELQKLFMSKNETNVLKLWPLFVKLLGKLLHRGGPFINSLLHLEELGFRSSSPSIKKIAFIAWKSLIDNFALNPDILCSSKRMKLLMQPLASIHVRTEALMLTKVEVWWYLVVQLGPNLSANFDQVALPLLQCTIGSDSPTVPGTPSRPVSQNGSATPATPKTAGPPGFSSPANTSRMSLNSSVQHPTTFPSIQLLGLEMLTHFFLGPDVLNTTAKNKIILSLEPLTHPLLTGASSFTKHAAVLTSSIRDGFINVGKDAPDSLLTIIWTSLVRFVNFTIESVGSKKDRQGCEVLTLMLQALQSIVTSEVLPAEKVLILFKVTVKGIHQRVLGSASYQVGKMDVLNGTPALFLILLLYNSSTLSEYLEDERFFECLQTLVGCGLSGHTSPLAFGEAVLGGMRRSAETLQNKEQLWKMWSMMVSPLTETITKSNEVNQGDALEHNFSAMHSALMFPVAHLLKGTPLQQASQKSMLSTWSKLYKVFARCSALVVTAEENVCCEELCTKMTAALDKEALMVPSTLSAVSSILQVMMECVDFSPYTPRFQQKHKSPHTPVNWTKKRSKVLGNLTTFQSLLVQCLDVYLEDSEAPSEPTGLALTSILSTLFSNLLLANTITAALTALIQPLTLFYKQTASKPPRFSSQLQGKLEKLLPDVLGCLQTCSTLTYDDELLTLLTPLLCVLFPHESKQLRTSVTQFWNATFAKSDSLTYPDEIRPILSQVKVKTPIILPGFEVLSIPDELSGLCSSESSQMETKLSGMPISTVGKRDSLLGKTPEMKERSSTMISKPVSTKLDFGSPKHPRRAVLEEEASIDFVFIPPETKERVLTEHQKEVKRTKRVDIPAMYNNLDASLDTTAFTQYTQSQEDTQDKLPAEQTETVTEEAPVEVPQEHAQNEEDAEVLIKDTQDYASPKAVDSVAENQKPEELIPKSTDVSMEDVSKTEDKGDDSEVERKQDTSPNISGSSDLVSGTPQKPNSRRQSFITLEKYAEGKPASPSSVSKFTGPLVKTSNSQECTKKSSSQTSMSAAPNSQESQSTQVGKVNSQSPVKDTPDSPVRPKDSGTKCEPVRLTDRLPSDTTEEEDVIPDTQTEAGPMESIKTADVSQEIEPSSQEEEFESTQDDSQSSANDASPSEPRRSGRPRVRPLRPGEDPEVRDQKFQQPKRKRSEGESKGDSPKSNSIQSRPNTRGKIAAEEDSSRVRLRSRTQRDKGESSQTNSQGRSNKRIKLYSFSQDFLDQPEPRRRSTRDLDSSQSDLKSDTQSDSQSQGRIGRRSRSSVETTEEPANAKKDLPNKESKKKLELVEQAKKDQDEPMKDSTLVTSTPKVSSDSQEFDLIEQTVKDGDSQMDTIPPPEESQDMTSETNNLVNDVKGKTKDTDEDQSQEDSQAMTPSLDSQSLCKSRRSKALSDSCGQSQALGGVETAQKKEEDSQIDVSSSGVKEDSQDITLSSSGSQSVHKSRRSKASSDSQSITSSSQADGQSQESQIVKKGKRGKRGSNMGVSSLANDSQDEKETNTILSQLEEPDVEPQTKEELVDIPSQDDSQVITPSSSDSQSVHTSRRSKASSDSQSITSSSQVDGQSLESQIVKKGKRGKRRSHIGVSSPANDSQDGKETNTIMSQLKEPDVEPQTKEELVDIPSQDDSQVITPSSLDTLSTRRSRRSKASSDSQSITSSPQTDCLSQESQIVGKTTKEKSDSLVDSSSPASDSQKGLQKTKKLTNEPCFGNEHKAEEGMVDNLSQQDSQVVTLSSESQGLSKSRRSKTSATVDPADKTMSNESVRRQRRSNAHTTPEAVEQVEIKTGGRAKRSMVKEEQSKSSPSPSLESSQSLEGSGSSQGRGRPRRSSQAFVASVESTGSESSEVKESPVVPKKRGRKPRASLQSPVTISSQEDTTDQSLAMDDSQSSQVLESQNVEAETLTNVEGSTTESLQVTSNTDEQGDKDAPMEVEDEAVVQQIDTETTKNSEILAASPRKEAQRPEDSETKAEDAASKENEDLKPVPVLESVGICAENTQEELSCDTSTVDKLAPPGEMTEQLQVSESSEEKSEASQPAEKVPEEQNENSASNSQENEVLSEEDSTTKSHDTSFGQSECPDAIDDFSKDGEQPSAHDATPVQDSDKDTKPLDTDGQDVEDIQTVNPDNDRDADVDAAPSDDCNTSLSEPTSTLENGEKLQGSPAKQKDLEAVMGQDVGQSPGGGRTRGSWSPSASPSTSILKKGQKRPLEDETPSPLVKSRRVSFANPIQQQETADDIDRRSPALRTSSPRRSKGSSIPQPKYITTPTKGMLILSPRNLHSPGYKSSKKCLISEMSQEPRPVSRDCIYPALVGCSAPVEAVLPQISSNMWPRGFGQLVRARNIRTVGDLSALTPGEIKTLPIRSPKISNVKKALKIYEQQRKGRGGDELKSFDETEMMTSELEETNAPQNQDEEDKVSGETLATELIDEPAPAAESKPEDDVSKYLTPDTSPGEQRAGRKLQSEGLLSEVEALSCRMTPLELSQCSPQQLVQIHDQLGGAMRRVVVEMQTRLCQTDGKP</sequence>
<evidence type="ECO:0000313" key="9">
    <source>
        <dbReference type="EMBL" id="CAJ1079009.1"/>
    </source>
</evidence>
<feature type="compositionally biased region" description="Polar residues" evidence="7">
    <location>
        <begin position="2192"/>
        <end position="2201"/>
    </location>
</feature>
<feature type="compositionally biased region" description="Basic and acidic residues" evidence="7">
    <location>
        <begin position="1859"/>
        <end position="1871"/>
    </location>
</feature>
<feature type="region of interest" description="Disordered" evidence="7">
    <location>
        <begin position="1149"/>
        <end position="2514"/>
    </location>
</feature>
<dbReference type="GO" id="GO:0005634">
    <property type="term" value="C:nucleus"/>
    <property type="evidence" value="ECO:0007669"/>
    <property type="project" value="UniProtKB-SubCell"/>
</dbReference>
<evidence type="ECO:0000256" key="7">
    <source>
        <dbReference type="SAM" id="MobiDB-lite"/>
    </source>
</evidence>
<feature type="compositionally biased region" description="Acidic residues" evidence="7">
    <location>
        <begin position="1348"/>
        <end position="1357"/>
    </location>
</feature>
<feature type="compositionally biased region" description="Low complexity" evidence="7">
    <location>
        <begin position="2053"/>
        <end position="2096"/>
    </location>
</feature>
<evidence type="ECO:0000256" key="3">
    <source>
        <dbReference type="ARBA" id="ARBA00022454"/>
    </source>
</evidence>
<keyword evidence="4" id="KW-0779">Telomere</keyword>
<feature type="compositionally biased region" description="Low complexity" evidence="7">
    <location>
        <begin position="393"/>
        <end position="407"/>
    </location>
</feature>
<feature type="compositionally biased region" description="Low complexity" evidence="7">
    <location>
        <begin position="1702"/>
        <end position="1712"/>
    </location>
</feature>
<feature type="compositionally biased region" description="Polar residues" evidence="7">
    <location>
        <begin position="2505"/>
        <end position="2514"/>
    </location>
</feature>
<feature type="compositionally biased region" description="Polar residues" evidence="7">
    <location>
        <begin position="1682"/>
        <end position="1693"/>
    </location>
</feature>
<organism evidence="9 10">
    <name type="scientific">Xyrichtys novacula</name>
    <name type="common">Pearly razorfish</name>
    <name type="synonym">Hemipteronotus novacula</name>
    <dbReference type="NCBI Taxonomy" id="13765"/>
    <lineage>
        <taxon>Eukaryota</taxon>
        <taxon>Metazoa</taxon>
        <taxon>Chordata</taxon>
        <taxon>Craniata</taxon>
        <taxon>Vertebrata</taxon>
        <taxon>Euteleostomi</taxon>
        <taxon>Actinopterygii</taxon>
        <taxon>Neopterygii</taxon>
        <taxon>Teleostei</taxon>
        <taxon>Neoteleostei</taxon>
        <taxon>Acanthomorphata</taxon>
        <taxon>Eupercaria</taxon>
        <taxon>Labriformes</taxon>
        <taxon>Labridae</taxon>
        <taxon>Xyrichtys</taxon>
    </lineage>
</organism>
<dbReference type="GO" id="GO:0000723">
    <property type="term" value="P:telomere maintenance"/>
    <property type="evidence" value="ECO:0007669"/>
    <property type="project" value="TreeGrafter"/>
</dbReference>
<protein>
    <submittedName>
        <fullName evidence="9">Telomere-associated protein RIF1 isoform X1</fullName>
    </submittedName>
</protein>
<feature type="compositionally biased region" description="Polar residues" evidence="7">
    <location>
        <begin position="378"/>
        <end position="392"/>
    </location>
</feature>
<feature type="compositionally biased region" description="Polar residues" evidence="7">
    <location>
        <begin position="1595"/>
        <end position="1604"/>
    </location>
</feature>
<keyword evidence="5" id="KW-0539">Nucleus</keyword>
<feature type="region of interest" description="Disordered" evidence="7">
    <location>
        <begin position="2648"/>
        <end position="2713"/>
    </location>
</feature>
<dbReference type="InterPro" id="IPR016024">
    <property type="entry name" value="ARM-type_fold"/>
</dbReference>
<feature type="compositionally biased region" description="Low complexity" evidence="7">
    <location>
        <begin position="1935"/>
        <end position="1945"/>
    </location>
</feature>
<feature type="compositionally biased region" description="Polar residues" evidence="7">
    <location>
        <begin position="1194"/>
        <end position="1220"/>
    </location>
</feature>
<reference evidence="9" key="1">
    <citation type="submission" date="2023-08" db="EMBL/GenBank/DDBJ databases">
        <authorList>
            <person name="Alioto T."/>
            <person name="Alioto T."/>
            <person name="Gomez Garrido J."/>
        </authorList>
    </citation>
    <scope>NUCLEOTIDE SEQUENCE</scope>
</reference>
<feature type="compositionally biased region" description="Basic and acidic residues" evidence="7">
    <location>
        <begin position="2208"/>
        <end position="2234"/>
    </location>
</feature>
<dbReference type="InterPro" id="IPR022031">
    <property type="entry name" value="Rif1_N"/>
</dbReference>
<dbReference type="Proteomes" id="UP001178508">
    <property type="component" value="Chromosome 18"/>
</dbReference>
<feature type="region of interest" description="Disordered" evidence="7">
    <location>
        <begin position="378"/>
        <end position="424"/>
    </location>
</feature>
<keyword evidence="3" id="KW-0158">Chromosome</keyword>
<feature type="compositionally biased region" description="Polar residues" evidence="7">
    <location>
        <begin position="1912"/>
        <end position="1925"/>
    </location>
</feature>
<feature type="compositionally biased region" description="Low complexity" evidence="7">
    <location>
        <begin position="1902"/>
        <end position="1911"/>
    </location>
</feature>
<feature type="compositionally biased region" description="Basic and acidic residues" evidence="7">
    <location>
        <begin position="1522"/>
        <end position="1552"/>
    </location>
</feature>
<feature type="region of interest" description="Disordered" evidence="7">
    <location>
        <begin position="1013"/>
        <end position="1037"/>
    </location>
</feature>
<feature type="compositionally biased region" description="Polar residues" evidence="7">
    <location>
        <begin position="410"/>
        <end position="424"/>
    </location>
</feature>
<name>A0AAV1H141_XYRNO</name>
<keyword evidence="6" id="KW-0131">Cell cycle</keyword>
<dbReference type="SUPFAM" id="SSF48371">
    <property type="entry name" value="ARM repeat"/>
    <property type="match status" value="1"/>
</dbReference>
<evidence type="ECO:0000259" key="8">
    <source>
        <dbReference type="Pfam" id="PF12231"/>
    </source>
</evidence>
<keyword evidence="10" id="KW-1185">Reference proteome</keyword>
<feature type="compositionally biased region" description="Polar residues" evidence="7">
    <location>
        <begin position="2391"/>
        <end position="2404"/>
    </location>
</feature>
<feature type="compositionally biased region" description="Polar residues" evidence="7">
    <location>
        <begin position="1840"/>
        <end position="1856"/>
    </location>
</feature>
<feature type="compositionally biased region" description="Basic and acidic residues" evidence="7">
    <location>
        <begin position="2353"/>
        <end position="2362"/>
    </location>
</feature>
<feature type="compositionally biased region" description="Basic residues" evidence="7">
    <location>
        <begin position="1825"/>
        <end position="1835"/>
    </location>
</feature>
<feature type="region of interest" description="Disordered" evidence="7">
    <location>
        <begin position="1100"/>
        <end position="1134"/>
    </location>
</feature>
<feature type="compositionally biased region" description="Polar residues" evidence="7">
    <location>
        <begin position="2116"/>
        <end position="2173"/>
    </location>
</feature>
<dbReference type="CDD" id="cd14267">
    <property type="entry name" value="Rif1_CTD_C-II_like"/>
    <property type="match status" value="1"/>
</dbReference>
<feature type="compositionally biased region" description="Polar residues" evidence="7">
    <location>
        <begin position="1625"/>
        <end position="1636"/>
    </location>
</feature>
<evidence type="ECO:0000256" key="2">
    <source>
        <dbReference type="ARBA" id="ARBA00004574"/>
    </source>
</evidence>
<feature type="compositionally biased region" description="Polar residues" evidence="7">
    <location>
        <begin position="1777"/>
        <end position="1794"/>
    </location>
</feature>